<organism evidence="2">
    <name type="scientific">viral metagenome</name>
    <dbReference type="NCBI Taxonomy" id="1070528"/>
    <lineage>
        <taxon>unclassified sequences</taxon>
        <taxon>metagenomes</taxon>
        <taxon>organismal metagenomes</taxon>
    </lineage>
</organism>
<feature type="region of interest" description="Disordered" evidence="1">
    <location>
        <begin position="62"/>
        <end position="86"/>
    </location>
</feature>
<sequence>MIEYEYITEAELLNVDNMFRFGRFIPDEPAGEGWELVSTAANDDWFFGTWRRVAVEVVVEEEPKEDEHQRQSAFVPGGYSGGGANG</sequence>
<gene>
    <name evidence="2" type="ORF">MM415B00380_0035</name>
</gene>
<reference evidence="2" key="1">
    <citation type="submission" date="2020-03" db="EMBL/GenBank/DDBJ databases">
        <title>The deep terrestrial virosphere.</title>
        <authorList>
            <person name="Holmfeldt K."/>
            <person name="Nilsson E."/>
            <person name="Simone D."/>
            <person name="Lopez-Fernandez M."/>
            <person name="Wu X."/>
            <person name="de Brujin I."/>
            <person name="Lundin D."/>
            <person name="Andersson A."/>
            <person name="Bertilsson S."/>
            <person name="Dopson M."/>
        </authorList>
    </citation>
    <scope>NUCLEOTIDE SEQUENCE</scope>
    <source>
        <strain evidence="2">MM415B00380</strain>
    </source>
</reference>
<protein>
    <submittedName>
        <fullName evidence="2">Uncharacterized protein</fullName>
    </submittedName>
</protein>
<dbReference type="EMBL" id="MT141544">
    <property type="protein sequence ID" value="QJA65783.1"/>
    <property type="molecule type" value="Genomic_DNA"/>
</dbReference>
<name>A0A6M3J7H5_9ZZZZ</name>
<evidence type="ECO:0000256" key="1">
    <source>
        <dbReference type="SAM" id="MobiDB-lite"/>
    </source>
</evidence>
<dbReference type="AlphaFoldDB" id="A0A6M3J7H5"/>
<evidence type="ECO:0000313" key="2">
    <source>
        <dbReference type="EMBL" id="QJA65783.1"/>
    </source>
</evidence>
<accession>A0A6M3J7H5</accession>
<proteinExistence type="predicted"/>